<feature type="domain" description="Polymerase nucleotidyl transferase" evidence="1">
    <location>
        <begin position="3"/>
        <end position="48"/>
    </location>
</feature>
<dbReference type="InterPro" id="IPR025117">
    <property type="entry name" value="DUF4037"/>
</dbReference>
<evidence type="ECO:0000313" key="3">
    <source>
        <dbReference type="EMBL" id="XCM82713.1"/>
    </source>
</evidence>
<dbReference type="SUPFAM" id="SSF81301">
    <property type="entry name" value="Nucleotidyltransferase"/>
    <property type="match status" value="1"/>
</dbReference>
<dbReference type="EMBL" id="CP159872">
    <property type="protein sequence ID" value="XCM82713.1"/>
    <property type="molecule type" value="Genomic_DNA"/>
</dbReference>
<dbReference type="KEGG" id="kcm:ABWK59_29275"/>
<evidence type="ECO:0000259" key="2">
    <source>
        <dbReference type="Pfam" id="PF13228"/>
    </source>
</evidence>
<organism evidence="3">
    <name type="scientific">Kitasatospora camelliae</name>
    <dbReference type="NCBI Taxonomy" id="3156397"/>
    <lineage>
        <taxon>Bacteria</taxon>
        <taxon>Bacillati</taxon>
        <taxon>Actinomycetota</taxon>
        <taxon>Actinomycetes</taxon>
        <taxon>Kitasatosporales</taxon>
        <taxon>Streptomycetaceae</taxon>
        <taxon>Kitasatospora</taxon>
    </lineage>
</organism>
<accession>A0AAU8K3H2</accession>
<dbReference type="CDD" id="cd05403">
    <property type="entry name" value="NT_KNTase_like"/>
    <property type="match status" value="1"/>
</dbReference>
<dbReference type="Pfam" id="PF13228">
    <property type="entry name" value="DUF4037"/>
    <property type="match status" value="1"/>
</dbReference>
<sequence>MDRIPDIARRLAGVDGVVGVCLGGSRARGTHRPDSDHDLGLYYRRPLDTGELRRLAADLTGRPTEVTEPGGWGPWVDGGAWLDLDGVRVDWIYRDLDRVRGYGEECRAGTYRHGVQAGHPFGVHSHAYVGELVLGRVLADPTGELTALRRELAVYPEPLREALLAEAGWEVPFTLGLAAKSAAREDVFHLHGCLFRVVGLLVQALHARERRWVVNEKGAVASAGRLACAPPSFADRAHGLFGPPPQQALAAARELAEEVLGPDPG</sequence>
<dbReference type="AlphaFoldDB" id="A0AAU8K3H2"/>
<feature type="domain" description="DUF4037" evidence="2">
    <location>
        <begin position="131"/>
        <end position="213"/>
    </location>
</feature>
<gene>
    <name evidence="3" type="ORF">ABWK59_29275</name>
</gene>
<dbReference type="InterPro" id="IPR043519">
    <property type="entry name" value="NT_sf"/>
</dbReference>
<evidence type="ECO:0000259" key="1">
    <source>
        <dbReference type="Pfam" id="PF01909"/>
    </source>
</evidence>
<dbReference type="GO" id="GO:0016779">
    <property type="term" value="F:nucleotidyltransferase activity"/>
    <property type="evidence" value="ECO:0007669"/>
    <property type="project" value="InterPro"/>
</dbReference>
<proteinExistence type="predicted"/>
<protein>
    <submittedName>
        <fullName evidence="3">DUF4037 domain-containing protein</fullName>
    </submittedName>
</protein>
<dbReference type="InterPro" id="IPR002934">
    <property type="entry name" value="Polymerase_NTP_transf_dom"/>
</dbReference>
<dbReference type="Gene3D" id="3.30.460.10">
    <property type="entry name" value="Beta Polymerase, domain 2"/>
    <property type="match status" value="1"/>
</dbReference>
<name>A0AAU8K3H2_9ACTN</name>
<dbReference type="Pfam" id="PF01909">
    <property type="entry name" value="NTP_transf_2"/>
    <property type="match status" value="1"/>
</dbReference>
<dbReference type="RefSeq" id="WP_354643646.1">
    <property type="nucleotide sequence ID" value="NZ_CP159872.1"/>
</dbReference>
<reference evidence="3" key="1">
    <citation type="submission" date="2024-06" db="EMBL/GenBank/DDBJ databases">
        <title>The genome sequences of Kitasatospora sp. strain HUAS MG31.</title>
        <authorList>
            <person name="Mo P."/>
        </authorList>
    </citation>
    <scope>NUCLEOTIDE SEQUENCE</scope>
    <source>
        <strain evidence="3">HUAS MG31</strain>
    </source>
</reference>